<dbReference type="STRING" id="53468.A0A3P6HTC0"/>
<dbReference type="EMBL" id="UXSR01001793">
    <property type="protein sequence ID" value="VDD78516.1"/>
    <property type="molecule type" value="Genomic_DNA"/>
</dbReference>
<dbReference type="InterPro" id="IPR018247">
    <property type="entry name" value="EF_Hand_1_Ca_BS"/>
</dbReference>
<dbReference type="PROSITE" id="PS00018">
    <property type="entry name" value="EF_HAND_1"/>
    <property type="match status" value="1"/>
</dbReference>
<evidence type="ECO:0000259" key="2">
    <source>
        <dbReference type="PROSITE" id="PS50222"/>
    </source>
</evidence>
<feature type="domain" description="EF-hand" evidence="2">
    <location>
        <begin position="17"/>
        <end position="52"/>
    </location>
</feature>
<protein>
    <recommendedName>
        <fullName evidence="2">EF-hand domain-containing protein</fullName>
    </recommendedName>
</protein>
<keyword evidence="4" id="KW-1185">Reference proteome</keyword>
<gene>
    <name evidence="3" type="ORF">MCOS_LOCUS4519</name>
</gene>
<dbReference type="SUPFAM" id="SSF47473">
    <property type="entry name" value="EF-hand"/>
    <property type="match status" value="1"/>
</dbReference>
<accession>A0A3P6HTC0</accession>
<evidence type="ECO:0000313" key="4">
    <source>
        <dbReference type="Proteomes" id="UP000267029"/>
    </source>
</evidence>
<dbReference type="InterPro" id="IPR011992">
    <property type="entry name" value="EF-hand-dom_pair"/>
</dbReference>
<evidence type="ECO:0000256" key="1">
    <source>
        <dbReference type="ARBA" id="ARBA00022837"/>
    </source>
</evidence>
<dbReference type="InterPro" id="IPR002048">
    <property type="entry name" value="EF_hand_dom"/>
</dbReference>
<reference evidence="3 4" key="1">
    <citation type="submission" date="2018-10" db="EMBL/GenBank/DDBJ databases">
        <authorList>
            <consortium name="Pathogen Informatics"/>
        </authorList>
    </citation>
    <scope>NUCLEOTIDE SEQUENCE [LARGE SCALE GENOMIC DNA]</scope>
</reference>
<evidence type="ECO:0000313" key="3">
    <source>
        <dbReference type="EMBL" id="VDD78516.1"/>
    </source>
</evidence>
<dbReference type="OrthoDB" id="428774at2759"/>
<dbReference type="Gene3D" id="1.10.238.10">
    <property type="entry name" value="EF-hand"/>
    <property type="match status" value="1"/>
</dbReference>
<dbReference type="AlphaFoldDB" id="A0A3P6HTC0"/>
<name>A0A3P6HTC0_MESCO</name>
<dbReference type="GO" id="GO:0005509">
    <property type="term" value="F:calcium ion binding"/>
    <property type="evidence" value="ECO:0007669"/>
    <property type="project" value="InterPro"/>
</dbReference>
<sequence>MVKDLLDLAKKNYEAKDLDHFKETLLKQWDENSDGKIDKTELKLLLLHSKST</sequence>
<proteinExistence type="predicted"/>
<organism evidence="3 4">
    <name type="scientific">Mesocestoides corti</name>
    <name type="common">Flatworm</name>
    <dbReference type="NCBI Taxonomy" id="53468"/>
    <lineage>
        <taxon>Eukaryota</taxon>
        <taxon>Metazoa</taxon>
        <taxon>Spiralia</taxon>
        <taxon>Lophotrochozoa</taxon>
        <taxon>Platyhelminthes</taxon>
        <taxon>Cestoda</taxon>
        <taxon>Eucestoda</taxon>
        <taxon>Cyclophyllidea</taxon>
        <taxon>Mesocestoididae</taxon>
        <taxon>Mesocestoides</taxon>
    </lineage>
</organism>
<dbReference type="Proteomes" id="UP000267029">
    <property type="component" value="Unassembled WGS sequence"/>
</dbReference>
<keyword evidence="1" id="KW-0106">Calcium</keyword>
<dbReference type="PROSITE" id="PS50222">
    <property type="entry name" value="EF_HAND_2"/>
    <property type="match status" value="1"/>
</dbReference>